<evidence type="ECO:0000256" key="4">
    <source>
        <dbReference type="SAM" id="SignalP"/>
    </source>
</evidence>
<evidence type="ECO:0000259" key="5">
    <source>
        <dbReference type="PROSITE" id="PS51473"/>
    </source>
</evidence>
<dbReference type="OrthoDB" id="4062651at2759"/>
<dbReference type="EMBL" id="QEFC01004015">
    <property type="protein sequence ID" value="KAE9445731.1"/>
    <property type="molecule type" value="Genomic_DNA"/>
</dbReference>
<feature type="region of interest" description="Disordered" evidence="3">
    <location>
        <begin position="243"/>
        <end position="270"/>
    </location>
</feature>
<dbReference type="InterPro" id="IPR002902">
    <property type="entry name" value="GNK2"/>
</dbReference>
<evidence type="ECO:0000313" key="6">
    <source>
        <dbReference type="EMBL" id="KAE9445731.1"/>
    </source>
</evidence>
<gene>
    <name evidence="6" type="ORF">C3L33_22371</name>
</gene>
<dbReference type="Pfam" id="PF01657">
    <property type="entry name" value="Stress-antifung"/>
    <property type="match status" value="2"/>
</dbReference>
<proteinExistence type="predicted"/>
<evidence type="ECO:0000256" key="1">
    <source>
        <dbReference type="ARBA" id="ARBA00022729"/>
    </source>
</evidence>
<dbReference type="PANTHER" id="PTHR32099">
    <property type="entry name" value="CYSTEINE-RICH REPEAT SECRETORY PROTEIN"/>
    <property type="match status" value="1"/>
</dbReference>
<feature type="signal peptide" evidence="4">
    <location>
        <begin position="1"/>
        <end position="22"/>
    </location>
</feature>
<name>A0A6A4KQM1_9ERIC</name>
<organism evidence="6">
    <name type="scientific">Rhododendron williamsianum</name>
    <dbReference type="NCBI Taxonomy" id="262921"/>
    <lineage>
        <taxon>Eukaryota</taxon>
        <taxon>Viridiplantae</taxon>
        <taxon>Streptophyta</taxon>
        <taxon>Embryophyta</taxon>
        <taxon>Tracheophyta</taxon>
        <taxon>Spermatophyta</taxon>
        <taxon>Magnoliopsida</taxon>
        <taxon>eudicotyledons</taxon>
        <taxon>Gunneridae</taxon>
        <taxon>Pentapetalae</taxon>
        <taxon>asterids</taxon>
        <taxon>Ericales</taxon>
        <taxon>Ericaceae</taxon>
        <taxon>Ericoideae</taxon>
        <taxon>Rhodoreae</taxon>
        <taxon>Rhododendron</taxon>
    </lineage>
</organism>
<keyword evidence="2" id="KW-0677">Repeat</keyword>
<feature type="domain" description="Gnk2-homologous" evidence="5">
    <location>
        <begin position="21"/>
        <end position="126"/>
    </location>
</feature>
<dbReference type="InterPro" id="IPR038408">
    <property type="entry name" value="GNK2_sf"/>
</dbReference>
<dbReference type="PANTHER" id="PTHR32099:SF92">
    <property type="entry name" value="CYSTEINE-RICH RECEPTOR-LIKE PROTEIN KINASE 11"/>
    <property type="match status" value="1"/>
</dbReference>
<comment type="caution">
    <text evidence="6">The sequence shown here is derived from an EMBL/GenBank/DDBJ whole genome shotgun (WGS) entry which is preliminary data.</text>
</comment>
<reference evidence="6" key="1">
    <citation type="journal article" date="2019" name="Genome Biol. Evol.">
        <title>The Rhododendron genome and chromosomal organization provide insight into shared whole-genome duplications across the heath family (Ericaceae).</title>
        <authorList>
            <person name="Soza V.L."/>
            <person name="Lindsley D."/>
            <person name="Waalkes A."/>
            <person name="Ramage E."/>
            <person name="Patwardhan R.P."/>
            <person name="Burton J.N."/>
            <person name="Adey A."/>
            <person name="Kumar A."/>
            <person name="Qiu R."/>
            <person name="Shendure J."/>
            <person name="Hall B."/>
        </authorList>
    </citation>
    <scope>NUCLEOTIDE SEQUENCE</scope>
    <source>
        <strain evidence="6">RSF 1966-606</strain>
    </source>
</reference>
<protein>
    <recommendedName>
        <fullName evidence="5">Gnk2-homologous domain-containing protein</fullName>
    </recommendedName>
</protein>
<feature type="domain" description="Gnk2-homologous" evidence="5">
    <location>
        <begin position="132"/>
        <end position="241"/>
    </location>
</feature>
<evidence type="ECO:0000256" key="3">
    <source>
        <dbReference type="SAM" id="MobiDB-lite"/>
    </source>
</evidence>
<feature type="chain" id="PRO_5025655220" description="Gnk2-homologous domain-containing protein" evidence="4">
    <location>
        <begin position="23"/>
        <end position="270"/>
    </location>
</feature>
<dbReference type="CDD" id="cd23509">
    <property type="entry name" value="Gnk2-like"/>
    <property type="match status" value="2"/>
</dbReference>
<sequence length="270" mass="28637">MGISILFLLLSCVLITLPLATAQLQPCPYPASFPTNSTYRQNRNRILSSLASNVTANGGFYTTNFTQGSDTIYALALCRGDLSNQSCYDCVDTATQSIITNCPNKTEAFDYGDSSKCIVRCSDRLFSSTVATWPGRVVWVTSDITANVNEYVKAFDSLFDDLKNNVTSGSNSVGKFATGERSYAGDNIIRGLMQCVPDLSSADCSACISSSTDANLKEFYGKSGVNIITPSCIFEYEASSIPAGAAPPPPSPPPPPATFPPPASTNGTSS</sequence>
<keyword evidence="1 4" id="KW-0732">Signal</keyword>
<evidence type="ECO:0000256" key="2">
    <source>
        <dbReference type="ARBA" id="ARBA00022737"/>
    </source>
</evidence>
<feature type="non-terminal residue" evidence="6">
    <location>
        <position position="1"/>
    </location>
</feature>
<feature type="compositionally biased region" description="Pro residues" evidence="3">
    <location>
        <begin position="245"/>
        <end position="263"/>
    </location>
</feature>
<dbReference type="Gene3D" id="3.30.430.20">
    <property type="entry name" value="Gnk2 domain, C-X8-C-X2-C motif"/>
    <property type="match status" value="2"/>
</dbReference>
<dbReference type="AlphaFoldDB" id="A0A6A4KQM1"/>
<dbReference type="PROSITE" id="PS51473">
    <property type="entry name" value="GNK2"/>
    <property type="match status" value="2"/>
</dbReference>
<accession>A0A6A4KQM1</accession>